<proteinExistence type="predicted"/>
<organism evidence="1 2">
    <name type="scientific">Chaenocephalus aceratus</name>
    <name type="common">Blackfin icefish</name>
    <name type="synonym">Chaenichthys aceratus</name>
    <dbReference type="NCBI Taxonomy" id="36190"/>
    <lineage>
        <taxon>Eukaryota</taxon>
        <taxon>Metazoa</taxon>
        <taxon>Chordata</taxon>
        <taxon>Craniata</taxon>
        <taxon>Vertebrata</taxon>
        <taxon>Euteleostomi</taxon>
        <taxon>Actinopterygii</taxon>
        <taxon>Neopterygii</taxon>
        <taxon>Teleostei</taxon>
        <taxon>Neoteleostei</taxon>
        <taxon>Acanthomorphata</taxon>
        <taxon>Eupercaria</taxon>
        <taxon>Perciformes</taxon>
        <taxon>Notothenioidei</taxon>
        <taxon>Channichthyidae</taxon>
        <taxon>Chaenocephalus</taxon>
    </lineage>
</organism>
<reference evidence="1" key="1">
    <citation type="submission" date="2022-05" db="EMBL/GenBank/DDBJ databases">
        <title>Chromosome-level genome of Chaenocephalus aceratus.</title>
        <authorList>
            <person name="Park H."/>
        </authorList>
    </citation>
    <scope>NUCLEOTIDE SEQUENCE</scope>
    <source>
        <strain evidence="1">KU_202001</strain>
    </source>
</reference>
<gene>
    <name evidence="1" type="ORF">KUCAC02_002914</name>
</gene>
<name>A0ACB9WJE5_CHAAC</name>
<evidence type="ECO:0000313" key="1">
    <source>
        <dbReference type="EMBL" id="KAI4813681.1"/>
    </source>
</evidence>
<evidence type="ECO:0000313" key="2">
    <source>
        <dbReference type="Proteomes" id="UP001057452"/>
    </source>
</evidence>
<dbReference type="Proteomes" id="UP001057452">
    <property type="component" value="Chromosome 14"/>
</dbReference>
<protein>
    <submittedName>
        <fullName evidence="1">Uncharacterized protein</fullName>
    </submittedName>
</protein>
<dbReference type="EMBL" id="CM043798">
    <property type="protein sequence ID" value="KAI4813681.1"/>
    <property type="molecule type" value="Genomic_DNA"/>
</dbReference>
<accession>A0ACB9WJE5</accession>
<keyword evidence="2" id="KW-1185">Reference proteome</keyword>
<sequence>MKKSQVPSSFFSGWDSDMASLLLLVYLLPPLPSNNKGTVKISVRDAVDRVVKFHKVFFLHQPSEEDTRIPSSGEPESPHLDTGTFGP</sequence>
<comment type="caution">
    <text evidence="1">The sequence shown here is derived from an EMBL/GenBank/DDBJ whole genome shotgun (WGS) entry which is preliminary data.</text>
</comment>